<organism evidence="2">
    <name type="scientific">Swordtail adomavirus 1</name>
    <dbReference type="NCBI Taxonomy" id="2609876"/>
    <lineage>
        <taxon>Viruses</taxon>
        <taxon>Adomaviruses</taxon>
    </lineage>
</organism>
<sequence>MSYRGQGLGPVYRKPEYDRGHGLGPFRPNKGESRVAGGQWLQQTLNAKGWKHRRSKRGAGFKDFMKRAWSSLKQNLFPKLQEHGSAFLKHAANHAVTHGADYYAALKKDGVGGVKNMFMDHAPGVVTDFVRQQASRGSGEVCDALTTCVQTARPMIASLLSSEPLQHRHSTVDQAGCRFLTGRGGLEHDLVAAAPLQAAYDMALGAALQQGLKHEGPRGGFLPLLIPAIAGILSATISQVPKFVELARGKGITPYNGFKPDQHFPNPYIGHNALGKPTTKRGAGSVHEAHTDTGSTFKLSRTETPSTPIKVTIRKAKSGKGRPSQRTLYAGEGINDLF</sequence>
<proteinExistence type="predicted"/>
<feature type="region of interest" description="Disordered" evidence="1">
    <location>
        <begin position="1"/>
        <end position="33"/>
    </location>
</feature>
<feature type="region of interest" description="Disordered" evidence="1">
    <location>
        <begin position="317"/>
        <end position="338"/>
    </location>
</feature>
<dbReference type="EMBL" id="BK011020">
    <property type="protein sequence ID" value="DAC81200.1"/>
    <property type="molecule type" value="Genomic_DNA"/>
</dbReference>
<protein>
    <submittedName>
        <fullName evidence="2">LO6</fullName>
    </submittedName>
</protein>
<evidence type="ECO:0000256" key="1">
    <source>
        <dbReference type="SAM" id="MobiDB-lite"/>
    </source>
</evidence>
<feature type="region of interest" description="Disordered" evidence="1">
    <location>
        <begin position="278"/>
        <end position="304"/>
    </location>
</feature>
<feature type="compositionally biased region" description="Polar residues" evidence="1">
    <location>
        <begin position="292"/>
        <end position="304"/>
    </location>
</feature>
<reference evidence="2" key="1">
    <citation type="journal article" date="2020" name="J. ISSAAS">
        <title>Identification of Adomavirus Virion Proteins.</title>
        <authorList>
            <person name="Welch N.L."/>
            <person name="Tisza M.J."/>
            <person name="Starrett G.J."/>
            <person name="Belford A.K."/>
            <person name="Pastrana D.V."/>
            <person name="Pang Y.-Y.S."/>
            <person name="Schiller J.T."/>
            <person name="An P."/>
            <person name="Cantolupo P.G."/>
            <person name="Pipas J.M."/>
            <person name="Koda S."/>
            <person name="Subramaniam K."/>
            <person name="Waltzek T.B."/>
            <person name="Bian C."/>
            <person name="Shi Q."/>
            <person name="Ruan Z."/>
            <person name="Ng T.F.F."/>
            <person name="Buck C.B."/>
        </authorList>
    </citation>
    <scope>NUCLEOTIDE SEQUENCE</scope>
    <source>
        <strain evidence="2">8743</strain>
    </source>
</reference>
<accession>A0A6F9EY57</accession>
<name>A0A6F9EY57_9VIRU</name>
<evidence type="ECO:0000313" key="2">
    <source>
        <dbReference type="EMBL" id="DAC81200.1"/>
    </source>
</evidence>